<dbReference type="Proteomes" id="UP001501126">
    <property type="component" value="Unassembled WGS sequence"/>
</dbReference>
<feature type="domain" description="Multidrug resistance protein MdtA-like barrel-sandwich hybrid" evidence="1">
    <location>
        <begin position="35"/>
        <end position="222"/>
    </location>
</feature>
<name>A0ABP3Y4M3_9FLAO</name>
<protein>
    <submittedName>
        <fullName evidence="2">Efflux RND transporter periplasmic adaptor subunit</fullName>
    </submittedName>
</protein>
<dbReference type="Gene3D" id="2.40.50.100">
    <property type="match status" value="1"/>
</dbReference>
<dbReference type="PANTHER" id="PTHR30438">
    <property type="entry name" value="36 KDA ANTIGEN-RELATED"/>
    <property type="match status" value="1"/>
</dbReference>
<sequence>MKIKNVITISIGAVLVTACSAPLEKPIQGKIKKEVISFTPKVTGRILEIYVQEGDVVQPGDTLAMLDVPEVDAKLEQASGVVQAASAQSTLANNGATENQRKQLKAKREAVREQYVYAEKSFNRSKAMFDEGLMAPQQFDEVQSKYTAAKAQLDAVNAEWAEVEKGTRFETRNAAYGQQQQALGVLKEVEIAYSEKYIIATNSMQIETISLHEGELATAGYALFNGYIPNSTYFRMTIGEKEIAGYTKGKEITLLIPYINRDVRVKVQNVKQLARYADVTSPYPNLEIDEAFYEVKLVPSDAGEDLTDLLVNASVILKK</sequence>
<organism evidence="2 3">
    <name type="scientific">Wandonia haliotis</name>
    <dbReference type="NCBI Taxonomy" id="574963"/>
    <lineage>
        <taxon>Bacteria</taxon>
        <taxon>Pseudomonadati</taxon>
        <taxon>Bacteroidota</taxon>
        <taxon>Flavobacteriia</taxon>
        <taxon>Flavobacteriales</taxon>
        <taxon>Crocinitomicaceae</taxon>
        <taxon>Wandonia</taxon>
    </lineage>
</organism>
<evidence type="ECO:0000313" key="3">
    <source>
        <dbReference type="Proteomes" id="UP001501126"/>
    </source>
</evidence>
<evidence type="ECO:0000313" key="2">
    <source>
        <dbReference type="EMBL" id="GAA0875907.1"/>
    </source>
</evidence>
<proteinExistence type="predicted"/>
<gene>
    <name evidence="2" type="ORF">GCM10009118_23160</name>
</gene>
<dbReference type="PANTHER" id="PTHR30438:SF2">
    <property type="entry name" value="MEMBRANE PROTEIN"/>
    <property type="match status" value="1"/>
</dbReference>
<keyword evidence="3" id="KW-1185">Reference proteome</keyword>
<dbReference type="EMBL" id="BAAAFH010000011">
    <property type="protein sequence ID" value="GAA0875907.1"/>
    <property type="molecule type" value="Genomic_DNA"/>
</dbReference>
<evidence type="ECO:0000259" key="1">
    <source>
        <dbReference type="Pfam" id="PF25917"/>
    </source>
</evidence>
<dbReference type="InterPro" id="IPR058625">
    <property type="entry name" value="MdtA-like_BSH"/>
</dbReference>
<dbReference type="SUPFAM" id="SSF111369">
    <property type="entry name" value="HlyD-like secretion proteins"/>
    <property type="match status" value="1"/>
</dbReference>
<dbReference type="Pfam" id="PF25917">
    <property type="entry name" value="BSH_RND"/>
    <property type="match status" value="1"/>
</dbReference>
<dbReference type="PROSITE" id="PS51257">
    <property type="entry name" value="PROKAR_LIPOPROTEIN"/>
    <property type="match status" value="1"/>
</dbReference>
<accession>A0ABP3Y4M3</accession>
<dbReference type="Gene3D" id="1.10.287.470">
    <property type="entry name" value="Helix hairpin bin"/>
    <property type="match status" value="1"/>
</dbReference>
<dbReference type="RefSeq" id="WP_343787861.1">
    <property type="nucleotide sequence ID" value="NZ_BAAAFH010000011.1"/>
</dbReference>
<reference evidence="3" key="1">
    <citation type="journal article" date="2019" name="Int. J. Syst. Evol. Microbiol.">
        <title>The Global Catalogue of Microorganisms (GCM) 10K type strain sequencing project: providing services to taxonomists for standard genome sequencing and annotation.</title>
        <authorList>
            <consortium name="The Broad Institute Genomics Platform"/>
            <consortium name="The Broad Institute Genome Sequencing Center for Infectious Disease"/>
            <person name="Wu L."/>
            <person name="Ma J."/>
        </authorList>
    </citation>
    <scope>NUCLEOTIDE SEQUENCE [LARGE SCALE GENOMIC DNA]</scope>
    <source>
        <strain evidence="3">JCM 16083</strain>
    </source>
</reference>
<comment type="caution">
    <text evidence="2">The sequence shown here is derived from an EMBL/GenBank/DDBJ whole genome shotgun (WGS) entry which is preliminary data.</text>
</comment>